<evidence type="ECO:0000259" key="1">
    <source>
        <dbReference type="PROSITE" id="PS50106"/>
    </source>
</evidence>
<dbReference type="InterPro" id="IPR041489">
    <property type="entry name" value="PDZ_6"/>
</dbReference>
<dbReference type="EMBL" id="FNCG01000020">
    <property type="protein sequence ID" value="SDI39049.1"/>
    <property type="molecule type" value="Genomic_DNA"/>
</dbReference>
<dbReference type="CDD" id="cd05483">
    <property type="entry name" value="retropepsin_like_bacteria"/>
    <property type="match status" value="1"/>
</dbReference>
<keyword evidence="2" id="KW-0378">Hydrolase</keyword>
<dbReference type="InterPro" id="IPR021109">
    <property type="entry name" value="Peptidase_aspartic_dom_sf"/>
</dbReference>
<dbReference type="AlphaFoldDB" id="A0A1G8K6T6"/>
<accession>A0A1G8K6T6</accession>
<protein>
    <submittedName>
        <fullName evidence="2">Aspartyl protease</fullName>
    </submittedName>
</protein>
<reference evidence="3" key="1">
    <citation type="submission" date="2016-10" db="EMBL/GenBank/DDBJ databases">
        <authorList>
            <person name="Varghese N."/>
            <person name="Submissions S."/>
        </authorList>
    </citation>
    <scope>NUCLEOTIDE SEQUENCE [LARGE SCALE GENOMIC DNA]</scope>
    <source>
        <strain evidence="3">Gh-67</strain>
    </source>
</reference>
<keyword evidence="3" id="KW-1185">Reference proteome</keyword>
<dbReference type="RefSeq" id="WP_091174751.1">
    <property type="nucleotide sequence ID" value="NZ_FNCG01000020.1"/>
</dbReference>
<dbReference type="Gene3D" id="2.40.70.10">
    <property type="entry name" value="Acid Proteases"/>
    <property type="match status" value="2"/>
</dbReference>
<dbReference type="STRING" id="551996.SAMN05192573_12012"/>
<dbReference type="InterPro" id="IPR036034">
    <property type="entry name" value="PDZ_sf"/>
</dbReference>
<keyword evidence="2" id="KW-0645">Protease</keyword>
<dbReference type="SMART" id="SM00228">
    <property type="entry name" value="PDZ"/>
    <property type="match status" value="1"/>
</dbReference>
<dbReference type="Proteomes" id="UP000199705">
    <property type="component" value="Unassembled WGS sequence"/>
</dbReference>
<gene>
    <name evidence="2" type="ORF">SAMN05192573_12012</name>
</gene>
<name>A0A1G8K6T6_9SPHI</name>
<dbReference type="Pfam" id="PF17820">
    <property type="entry name" value="PDZ_6"/>
    <property type="match status" value="1"/>
</dbReference>
<dbReference type="Pfam" id="PF13650">
    <property type="entry name" value="Asp_protease_2"/>
    <property type="match status" value="1"/>
</dbReference>
<dbReference type="InterPro" id="IPR001478">
    <property type="entry name" value="PDZ"/>
</dbReference>
<dbReference type="InterPro" id="IPR034122">
    <property type="entry name" value="Retropepsin-like_bacterial"/>
</dbReference>
<dbReference type="PROSITE" id="PS50106">
    <property type="entry name" value="PDZ"/>
    <property type="match status" value="1"/>
</dbReference>
<sequence length="416" mass="46503">MLHKLYYKIRHPGALWLAFVLTFCLTTTARAQYFDLDVHKKKVNIPFKLERNLMIIQLKINNKGPFNFILDTGVGLMIITDPKLADSISIPNKRTLKIPGLGEGEDSEAYVTSTLDVAIPGLVSYDVAAAILKKDLFNLSGYAGMPIHGLLGYEFFNNLAVKISFQDSVVTVCRPKDLKPFRKANKIPLSVEDRKAYVDARVIMPGIAPINTKLVVDLGAGHPVSIERYIKTYGLPQKFIASANLGIGLNGPINGFISRMDEFSLGKFRMKRVIASFPDDSNNQINLSVKRDGNLGVGILKRFTVILDYPDSAMYLKPGPTYNDPFEHDMSGLEYYAAGDHLDKIVISRVEPGSAADEIGLERDDEIISVNFKPVSKMNLQDIDEILKSKDDRSLLLEVYHDKRVDKVVLTLKRRI</sequence>
<evidence type="ECO:0000313" key="3">
    <source>
        <dbReference type="Proteomes" id="UP000199705"/>
    </source>
</evidence>
<proteinExistence type="predicted"/>
<organism evidence="2 3">
    <name type="scientific">Mucilaginibacter gossypii</name>
    <dbReference type="NCBI Taxonomy" id="551996"/>
    <lineage>
        <taxon>Bacteria</taxon>
        <taxon>Pseudomonadati</taxon>
        <taxon>Bacteroidota</taxon>
        <taxon>Sphingobacteriia</taxon>
        <taxon>Sphingobacteriales</taxon>
        <taxon>Sphingobacteriaceae</taxon>
        <taxon>Mucilaginibacter</taxon>
    </lineage>
</organism>
<dbReference type="SUPFAM" id="SSF50156">
    <property type="entry name" value="PDZ domain-like"/>
    <property type="match status" value="1"/>
</dbReference>
<dbReference type="GO" id="GO:0006508">
    <property type="term" value="P:proteolysis"/>
    <property type="evidence" value="ECO:0007669"/>
    <property type="project" value="UniProtKB-KW"/>
</dbReference>
<feature type="domain" description="PDZ" evidence="1">
    <location>
        <begin position="332"/>
        <end position="402"/>
    </location>
</feature>
<dbReference type="Gene3D" id="2.30.42.10">
    <property type="match status" value="1"/>
</dbReference>
<evidence type="ECO:0000313" key="2">
    <source>
        <dbReference type="EMBL" id="SDI39049.1"/>
    </source>
</evidence>
<dbReference type="GO" id="GO:0008233">
    <property type="term" value="F:peptidase activity"/>
    <property type="evidence" value="ECO:0007669"/>
    <property type="project" value="UniProtKB-KW"/>
</dbReference>